<dbReference type="OrthoDB" id="779403at2759"/>
<dbReference type="InterPro" id="IPR033897">
    <property type="entry name" value="SRF-like_MADS-box"/>
</dbReference>
<dbReference type="SMART" id="SM00432">
    <property type="entry name" value="MADS"/>
    <property type="match status" value="1"/>
</dbReference>
<dbReference type="InterPro" id="IPR036879">
    <property type="entry name" value="TF_MADSbox_sf"/>
</dbReference>
<name>A0A7J7CLU4_TRIWF</name>
<comment type="subcellular location">
    <subcellularLocation>
        <location evidence="1">Nucleus</location>
    </subcellularLocation>
</comment>
<dbReference type="GO" id="GO:0005634">
    <property type="term" value="C:nucleus"/>
    <property type="evidence" value="ECO:0007669"/>
    <property type="project" value="UniProtKB-SubCell"/>
</dbReference>
<dbReference type="GO" id="GO:0046983">
    <property type="term" value="F:protein dimerization activity"/>
    <property type="evidence" value="ECO:0007669"/>
    <property type="project" value="InterPro"/>
</dbReference>
<evidence type="ECO:0000313" key="9">
    <source>
        <dbReference type="Proteomes" id="UP000593562"/>
    </source>
</evidence>
<evidence type="ECO:0000256" key="4">
    <source>
        <dbReference type="ARBA" id="ARBA00023163"/>
    </source>
</evidence>
<dbReference type="InterPro" id="IPR002100">
    <property type="entry name" value="TF_MADSbox"/>
</dbReference>
<keyword evidence="4" id="KW-0804">Transcription</keyword>
<dbReference type="SUPFAM" id="SSF55455">
    <property type="entry name" value="SRF-like"/>
    <property type="match status" value="1"/>
</dbReference>
<dbReference type="Pfam" id="PF00319">
    <property type="entry name" value="SRF-TF"/>
    <property type="match status" value="1"/>
</dbReference>
<dbReference type="PROSITE" id="PS50066">
    <property type="entry name" value="MADS_BOX_2"/>
    <property type="match status" value="1"/>
</dbReference>
<proteinExistence type="predicted"/>
<sequence>MARLPRRKVNMTYIANNAVRKATFRRRKKGLTKKIGELTTLCGVDACAVIFSPDGNQSEVWPSAEGFQGVLSRFQNLSEFERGRNKMDHKEFLRERIEKASNQKQKRQRTNREREIANLMSESLKAGGIYQNLNLLDLGDLRLLVEQNLKQVDKALLDNNADHPPSQ</sequence>
<evidence type="ECO:0000256" key="2">
    <source>
        <dbReference type="ARBA" id="ARBA00023015"/>
    </source>
</evidence>
<dbReference type="Gene3D" id="3.40.1810.10">
    <property type="entry name" value="Transcription factor, MADS-box"/>
    <property type="match status" value="1"/>
</dbReference>
<organism evidence="8 9">
    <name type="scientific">Tripterygium wilfordii</name>
    <name type="common">Thunder God vine</name>
    <dbReference type="NCBI Taxonomy" id="458696"/>
    <lineage>
        <taxon>Eukaryota</taxon>
        <taxon>Viridiplantae</taxon>
        <taxon>Streptophyta</taxon>
        <taxon>Embryophyta</taxon>
        <taxon>Tracheophyta</taxon>
        <taxon>Spermatophyta</taxon>
        <taxon>Magnoliopsida</taxon>
        <taxon>eudicotyledons</taxon>
        <taxon>Gunneridae</taxon>
        <taxon>Pentapetalae</taxon>
        <taxon>rosids</taxon>
        <taxon>fabids</taxon>
        <taxon>Celastrales</taxon>
        <taxon>Celastraceae</taxon>
        <taxon>Tripterygium</taxon>
    </lineage>
</organism>
<dbReference type="GO" id="GO:0000981">
    <property type="term" value="F:DNA-binding transcription factor activity, RNA polymerase II-specific"/>
    <property type="evidence" value="ECO:0007669"/>
    <property type="project" value="InterPro"/>
</dbReference>
<evidence type="ECO:0000256" key="6">
    <source>
        <dbReference type="SAM" id="Coils"/>
    </source>
</evidence>
<reference evidence="8 9" key="1">
    <citation type="journal article" date="2020" name="Nat. Commun.">
        <title>Genome of Tripterygium wilfordii and identification of cytochrome P450 involved in triptolide biosynthesis.</title>
        <authorList>
            <person name="Tu L."/>
            <person name="Su P."/>
            <person name="Zhang Z."/>
            <person name="Gao L."/>
            <person name="Wang J."/>
            <person name="Hu T."/>
            <person name="Zhou J."/>
            <person name="Zhang Y."/>
            <person name="Zhao Y."/>
            <person name="Liu Y."/>
            <person name="Song Y."/>
            <person name="Tong Y."/>
            <person name="Lu Y."/>
            <person name="Yang J."/>
            <person name="Xu C."/>
            <person name="Jia M."/>
            <person name="Peters R.J."/>
            <person name="Huang L."/>
            <person name="Gao W."/>
        </authorList>
    </citation>
    <scope>NUCLEOTIDE SEQUENCE [LARGE SCALE GENOMIC DNA]</scope>
    <source>
        <strain evidence="9">cv. XIE 37</strain>
        <tissue evidence="8">Leaf</tissue>
    </source>
</reference>
<evidence type="ECO:0000256" key="5">
    <source>
        <dbReference type="ARBA" id="ARBA00023242"/>
    </source>
</evidence>
<dbReference type="EMBL" id="JAAARO010000015">
    <property type="protein sequence ID" value="KAF5735030.1"/>
    <property type="molecule type" value="Genomic_DNA"/>
</dbReference>
<keyword evidence="9" id="KW-1185">Reference proteome</keyword>
<gene>
    <name evidence="8" type="ORF">HS088_TW15G00529</name>
</gene>
<evidence type="ECO:0000259" key="7">
    <source>
        <dbReference type="PROSITE" id="PS50066"/>
    </source>
</evidence>
<protein>
    <submittedName>
        <fullName evidence="8">Agamous-like MADS-box protein AGL80</fullName>
    </submittedName>
</protein>
<keyword evidence="2" id="KW-0805">Transcription regulation</keyword>
<keyword evidence="3" id="KW-0238">DNA-binding</keyword>
<evidence type="ECO:0000313" key="8">
    <source>
        <dbReference type="EMBL" id="KAF5735030.1"/>
    </source>
</evidence>
<feature type="domain" description="MADS-box" evidence="7">
    <location>
        <begin position="4"/>
        <end position="55"/>
    </location>
</feature>
<feature type="coiled-coil region" evidence="6">
    <location>
        <begin position="90"/>
        <end position="122"/>
    </location>
</feature>
<dbReference type="GO" id="GO:0045944">
    <property type="term" value="P:positive regulation of transcription by RNA polymerase II"/>
    <property type="evidence" value="ECO:0007669"/>
    <property type="project" value="InterPro"/>
</dbReference>
<dbReference type="GO" id="GO:0000978">
    <property type="term" value="F:RNA polymerase II cis-regulatory region sequence-specific DNA binding"/>
    <property type="evidence" value="ECO:0007669"/>
    <property type="project" value="TreeGrafter"/>
</dbReference>
<dbReference type="Proteomes" id="UP000593562">
    <property type="component" value="Unassembled WGS sequence"/>
</dbReference>
<keyword evidence="6" id="KW-0175">Coiled coil</keyword>
<keyword evidence="5" id="KW-0539">Nucleus</keyword>
<dbReference type="AlphaFoldDB" id="A0A7J7CLU4"/>
<dbReference type="PANTHER" id="PTHR11945:SF387">
    <property type="entry name" value="AGAMOUS-LIKE MADS-BOX PROTEIN AGL80"/>
    <property type="match status" value="1"/>
</dbReference>
<comment type="caution">
    <text evidence="8">The sequence shown here is derived from an EMBL/GenBank/DDBJ whole genome shotgun (WGS) entry which is preliminary data.</text>
</comment>
<evidence type="ECO:0000256" key="1">
    <source>
        <dbReference type="ARBA" id="ARBA00004123"/>
    </source>
</evidence>
<dbReference type="CDD" id="cd00266">
    <property type="entry name" value="MADS_SRF_like"/>
    <property type="match status" value="1"/>
</dbReference>
<dbReference type="PRINTS" id="PR00404">
    <property type="entry name" value="MADSDOMAIN"/>
</dbReference>
<evidence type="ECO:0000256" key="3">
    <source>
        <dbReference type="ARBA" id="ARBA00023125"/>
    </source>
</evidence>
<dbReference type="FunFam" id="3.40.1810.10:FF:000024">
    <property type="entry name" value="Agamous-like MADS-box protein AGL80"/>
    <property type="match status" value="1"/>
</dbReference>
<accession>A0A7J7CLU4</accession>
<dbReference type="InParanoid" id="A0A7J7CLU4"/>
<dbReference type="PANTHER" id="PTHR11945">
    <property type="entry name" value="MADS BOX PROTEIN"/>
    <property type="match status" value="1"/>
</dbReference>